<keyword evidence="3" id="KW-0446">Lipid-binding</keyword>
<sequence length="227" mass="24481">MEPLIAEDLLLLLLDDESGKLQPNVYLDLAVGSALLVQLALDAYVRPDGQERRWTAPRIEASSTTPDDPVLAEALAVVAEKPRTGQDLIGRLGKKRRDVLLDRLVQAGVLERREDKLLGLFPRDRWPTRDASRETALRGRLADALLRGGTPDDRTAALIGLLSALDLAHKVVDRQGVPAGDVKRRARELAEKYWAAGALRDAIQAAQSAVIAASVVATTAATTTATS</sequence>
<dbReference type="Gene3D" id="1.10.3630.10">
    <property type="entry name" value="yeast vps74-n-term truncation variant domain like"/>
    <property type="match status" value="1"/>
</dbReference>
<protein>
    <recommendedName>
        <fullName evidence="7">Golgi phosphoprotein 3 (GPP34)</fullName>
    </recommendedName>
</protein>
<evidence type="ECO:0000256" key="3">
    <source>
        <dbReference type="ARBA" id="ARBA00023121"/>
    </source>
</evidence>
<dbReference type="GO" id="GO:0012505">
    <property type="term" value="C:endomembrane system"/>
    <property type="evidence" value="ECO:0007669"/>
    <property type="project" value="UniProtKB-ARBA"/>
</dbReference>
<name>A0A7W3P785_9ACTN</name>
<evidence type="ECO:0000256" key="2">
    <source>
        <dbReference type="ARBA" id="ARBA00023034"/>
    </source>
</evidence>
<organism evidence="5 6">
    <name type="scientific">Microlunatus kandeliicorticis</name>
    <dbReference type="NCBI Taxonomy" id="1759536"/>
    <lineage>
        <taxon>Bacteria</taxon>
        <taxon>Bacillati</taxon>
        <taxon>Actinomycetota</taxon>
        <taxon>Actinomycetes</taxon>
        <taxon>Propionibacteriales</taxon>
        <taxon>Propionibacteriaceae</taxon>
        <taxon>Microlunatus</taxon>
    </lineage>
</organism>
<comment type="caution">
    <text evidence="5">The sequence shown here is derived from an EMBL/GenBank/DDBJ whole genome shotgun (WGS) entry which is preliminary data.</text>
</comment>
<comment type="subcellular location">
    <subcellularLocation>
        <location evidence="1">Golgi apparatus membrane</location>
        <topology evidence="1">Peripheral membrane protein</topology>
        <orientation evidence="1">Cytoplasmic side</orientation>
    </subcellularLocation>
</comment>
<dbReference type="InterPro" id="IPR038261">
    <property type="entry name" value="GPP34-like_sf"/>
</dbReference>
<dbReference type="AlphaFoldDB" id="A0A7W3P785"/>
<dbReference type="EMBL" id="JACGWT010000006">
    <property type="protein sequence ID" value="MBA8795748.1"/>
    <property type="molecule type" value="Genomic_DNA"/>
</dbReference>
<dbReference type="InterPro" id="IPR008628">
    <property type="entry name" value="GPP34-like"/>
</dbReference>
<evidence type="ECO:0000256" key="1">
    <source>
        <dbReference type="ARBA" id="ARBA00004255"/>
    </source>
</evidence>
<dbReference type="Pfam" id="PF05719">
    <property type="entry name" value="GPP34"/>
    <property type="match status" value="1"/>
</dbReference>
<dbReference type="GO" id="GO:0005737">
    <property type="term" value="C:cytoplasm"/>
    <property type="evidence" value="ECO:0007669"/>
    <property type="project" value="UniProtKB-ARBA"/>
</dbReference>
<evidence type="ECO:0000313" key="6">
    <source>
        <dbReference type="Proteomes" id="UP000523079"/>
    </source>
</evidence>
<keyword evidence="2" id="KW-0333">Golgi apparatus</keyword>
<evidence type="ECO:0000313" key="5">
    <source>
        <dbReference type="EMBL" id="MBA8795748.1"/>
    </source>
</evidence>
<keyword evidence="6" id="KW-1185">Reference proteome</keyword>
<dbReference type="Proteomes" id="UP000523079">
    <property type="component" value="Unassembled WGS sequence"/>
</dbReference>
<dbReference type="GO" id="GO:0070273">
    <property type="term" value="F:phosphatidylinositol-4-phosphate binding"/>
    <property type="evidence" value="ECO:0007669"/>
    <property type="project" value="InterPro"/>
</dbReference>
<evidence type="ECO:0008006" key="7">
    <source>
        <dbReference type="Google" id="ProtNLM"/>
    </source>
</evidence>
<reference evidence="5 6" key="1">
    <citation type="submission" date="2020-07" db="EMBL/GenBank/DDBJ databases">
        <title>Sequencing the genomes of 1000 actinobacteria strains.</title>
        <authorList>
            <person name="Klenk H.-P."/>
        </authorList>
    </citation>
    <scope>NUCLEOTIDE SEQUENCE [LARGE SCALE GENOMIC DNA]</scope>
    <source>
        <strain evidence="5 6">DSM 100723</strain>
    </source>
</reference>
<accession>A0A7W3P785</accession>
<evidence type="ECO:0000256" key="4">
    <source>
        <dbReference type="ARBA" id="ARBA00023136"/>
    </source>
</evidence>
<dbReference type="RefSeq" id="WP_182561380.1">
    <property type="nucleotide sequence ID" value="NZ_JACGWT010000006.1"/>
</dbReference>
<proteinExistence type="predicted"/>
<gene>
    <name evidence="5" type="ORF">FHX74_003389</name>
</gene>
<keyword evidence="4" id="KW-0472">Membrane</keyword>